<dbReference type="InterPro" id="IPR001024">
    <property type="entry name" value="PLAT/LH2_dom"/>
</dbReference>
<keyword evidence="3 12" id="KW-0812">Transmembrane</keyword>
<evidence type="ECO:0000256" key="10">
    <source>
        <dbReference type="PROSITE-ProRule" id="PRU00152"/>
    </source>
</evidence>
<dbReference type="InterPro" id="IPR051223">
    <property type="entry name" value="Polycystin"/>
</dbReference>
<feature type="transmembrane region" description="Helical" evidence="12">
    <location>
        <begin position="1803"/>
        <end position="1823"/>
    </location>
</feature>
<dbReference type="SMART" id="SM00308">
    <property type="entry name" value="LH2"/>
    <property type="match status" value="1"/>
</dbReference>
<feature type="transmembrane region" description="Helical" evidence="12">
    <location>
        <begin position="2297"/>
        <end position="2316"/>
    </location>
</feature>
<keyword evidence="5 12" id="KW-1133">Transmembrane helix</keyword>
<dbReference type="PROSITE" id="PS50095">
    <property type="entry name" value="PLAT"/>
    <property type="match status" value="1"/>
</dbReference>
<comment type="caution">
    <text evidence="16">The sequence shown here is derived from an EMBL/GenBank/DDBJ whole genome shotgun (WGS) entry which is preliminary data.</text>
</comment>
<keyword evidence="8" id="KW-0325">Glycoprotein</keyword>
<dbReference type="SUPFAM" id="SSF51556">
    <property type="entry name" value="Metallo-dependent hydrolases"/>
    <property type="match status" value="1"/>
</dbReference>
<evidence type="ECO:0000259" key="15">
    <source>
        <dbReference type="PROSITE" id="PS50221"/>
    </source>
</evidence>
<keyword evidence="4 13" id="KW-0732">Signal</keyword>
<dbReference type="InterPro" id="IPR006680">
    <property type="entry name" value="Amidohydro-rel"/>
</dbReference>
<dbReference type="GO" id="GO:0016810">
    <property type="term" value="F:hydrolase activity, acting on carbon-nitrogen (but not peptide) bonds"/>
    <property type="evidence" value="ECO:0007669"/>
    <property type="project" value="InterPro"/>
</dbReference>
<comment type="similarity">
    <text evidence="2">Belongs to the polycystin family.</text>
</comment>
<dbReference type="InterPro" id="IPR057244">
    <property type="entry name" value="GAIN_B"/>
</dbReference>
<evidence type="ECO:0000256" key="1">
    <source>
        <dbReference type="ARBA" id="ARBA00004141"/>
    </source>
</evidence>
<dbReference type="PANTHER" id="PTHR10877">
    <property type="entry name" value="POLYCYSTIN FAMILY MEMBER"/>
    <property type="match status" value="1"/>
</dbReference>
<dbReference type="InterPro" id="IPR036392">
    <property type="entry name" value="PLAT/LH2_dom_sf"/>
</dbReference>
<evidence type="ECO:0000256" key="12">
    <source>
        <dbReference type="SAM" id="Phobius"/>
    </source>
</evidence>
<dbReference type="InterPro" id="IPR013122">
    <property type="entry name" value="PKD1_2_channel"/>
</dbReference>
<organism evidence="16 17">
    <name type="scientific">Adineta steineri</name>
    <dbReference type="NCBI Taxonomy" id="433720"/>
    <lineage>
        <taxon>Eukaryota</taxon>
        <taxon>Metazoa</taxon>
        <taxon>Spiralia</taxon>
        <taxon>Gnathifera</taxon>
        <taxon>Rotifera</taxon>
        <taxon>Eurotatoria</taxon>
        <taxon>Bdelloidea</taxon>
        <taxon>Adinetida</taxon>
        <taxon>Adinetidae</taxon>
        <taxon>Adineta</taxon>
    </lineage>
</organism>
<dbReference type="PRINTS" id="PR01433">
    <property type="entry name" value="POLYCYSTIN2"/>
</dbReference>
<feature type="transmembrane region" description="Helical" evidence="12">
    <location>
        <begin position="2599"/>
        <end position="2618"/>
    </location>
</feature>
<evidence type="ECO:0000256" key="8">
    <source>
        <dbReference type="ARBA" id="ARBA00023180"/>
    </source>
</evidence>
<evidence type="ECO:0000313" key="17">
    <source>
        <dbReference type="Proteomes" id="UP000663845"/>
    </source>
</evidence>
<dbReference type="InterPro" id="IPR011059">
    <property type="entry name" value="Metal-dep_hydrolase_composite"/>
</dbReference>
<feature type="transmembrane region" description="Helical" evidence="12">
    <location>
        <begin position="2058"/>
        <end position="2079"/>
    </location>
</feature>
<dbReference type="InterPro" id="IPR003915">
    <property type="entry name" value="PKD_2"/>
</dbReference>
<evidence type="ECO:0000256" key="13">
    <source>
        <dbReference type="SAM" id="SignalP"/>
    </source>
</evidence>
<reference evidence="16" key="1">
    <citation type="submission" date="2021-02" db="EMBL/GenBank/DDBJ databases">
        <authorList>
            <person name="Nowell W R."/>
        </authorList>
    </citation>
    <scope>NUCLEOTIDE SEQUENCE</scope>
</reference>
<feature type="region of interest" description="Disordered" evidence="11">
    <location>
        <begin position="2093"/>
        <end position="2131"/>
    </location>
</feature>
<feature type="transmembrane region" description="Helical" evidence="12">
    <location>
        <begin position="2652"/>
        <end position="2672"/>
    </location>
</feature>
<feature type="transmembrane region" description="Helical" evidence="12">
    <location>
        <begin position="2010"/>
        <end position="2031"/>
    </location>
</feature>
<evidence type="ECO:0000313" key="16">
    <source>
        <dbReference type="EMBL" id="CAF1003368.1"/>
    </source>
</evidence>
<evidence type="ECO:0000256" key="3">
    <source>
        <dbReference type="ARBA" id="ARBA00022692"/>
    </source>
</evidence>
<evidence type="ECO:0000256" key="2">
    <source>
        <dbReference type="ARBA" id="ARBA00007200"/>
    </source>
</evidence>
<evidence type="ECO:0000256" key="4">
    <source>
        <dbReference type="ARBA" id="ARBA00022729"/>
    </source>
</evidence>
<dbReference type="PROSITE" id="PS50221">
    <property type="entry name" value="GAIN_B"/>
    <property type="match status" value="1"/>
</dbReference>
<feature type="transmembrane region" description="Helical" evidence="12">
    <location>
        <begin position="2197"/>
        <end position="2220"/>
    </location>
</feature>
<keyword evidence="6 12" id="KW-0472">Membrane</keyword>
<dbReference type="SUPFAM" id="SSF49723">
    <property type="entry name" value="Lipase/lipooxygenase domain (PLAT/LH2 domain)"/>
    <property type="match status" value="1"/>
</dbReference>
<feature type="domain" description="PLAT" evidence="14">
    <location>
        <begin position="1848"/>
        <end position="1967"/>
    </location>
</feature>
<evidence type="ECO:0000256" key="9">
    <source>
        <dbReference type="PIRSR" id="PIRSR603915-2"/>
    </source>
</evidence>
<feature type="transmembrane region" description="Helical" evidence="12">
    <location>
        <begin position="2750"/>
        <end position="2771"/>
    </location>
</feature>
<dbReference type="InterPro" id="IPR035986">
    <property type="entry name" value="PKD_dom_sf"/>
</dbReference>
<evidence type="ECO:0000256" key="6">
    <source>
        <dbReference type="ARBA" id="ARBA00023136"/>
    </source>
</evidence>
<accession>A0A814H0V1</accession>
<feature type="transmembrane region" description="Helical" evidence="12">
    <location>
        <begin position="2559"/>
        <end position="2579"/>
    </location>
</feature>
<dbReference type="Gene3D" id="1.10.287.70">
    <property type="match status" value="1"/>
</dbReference>
<dbReference type="GO" id="GO:0005509">
    <property type="term" value="F:calcium ion binding"/>
    <property type="evidence" value="ECO:0007669"/>
    <property type="project" value="InterPro"/>
</dbReference>
<dbReference type="SMART" id="SM00303">
    <property type="entry name" value="GPS"/>
    <property type="match status" value="1"/>
</dbReference>
<dbReference type="GO" id="GO:0016020">
    <property type="term" value="C:membrane"/>
    <property type="evidence" value="ECO:0007669"/>
    <property type="project" value="UniProtKB-SubCell"/>
</dbReference>
<dbReference type="Pfam" id="PF08016">
    <property type="entry name" value="PKD_channel"/>
    <property type="match status" value="1"/>
</dbReference>
<dbReference type="Pfam" id="PF01979">
    <property type="entry name" value="Amidohydro_1"/>
    <property type="match status" value="1"/>
</dbReference>
<evidence type="ECO:0000256" key="5">
    <source>
        <dbReference type="ARBA" id="ARBA00022989"/>
    </source>
</evidence>
<dbReference type="Gene3D" id="2.60.220.50">
    <property type="match status" value="1"/>
</dbReference>
<dbReference type="EMBL" id="CAJNOG010000143">
    <property type="protein sequence ID" value="CAF1003368.1"/>
    <property type="molecule type" value="Genomic_DNA"/>
</dbReference>
<name>A0A814H0V1_9BILA</name>
<feature type="compositionally biased region" description="Basic and acidic residues" evidence="11">
    <location>
        <begin position="2093"/>
        <end position="2114"/>
    </location>
</feature>
<dbReference type="PANTHER" id="PTHR10877:SF150">
    <property type="entry name" value="REJ DOMAIN-CONTAINING PROTEIN"/>
    <property type="match status" value="1"/>
</dbReference>
<dbReference type="InterPro" id="IPR000203">
    <property type="entry name" value="GPS"/>
</dbReference>
<dbReference type="Gene3D" id="2.30.40.10">
    <property type="entry name" value="Urease, subunit C, domain 1"/>
    <property type="match status" value="2"/>
</dbReference>
<evidence type="ECO:0000259" key="14">
    <source>
        <dbReference type="PROSITE" id="PS50095"/>
    </source>
</evidence>
<dbReference type="Pfam" id="PF01477">
    <property type="entry name" value="PLAT"/>
    <property type="match status" value="1"/>
</dbReference>
<evidence type="ECO:0000256" key="7">
    <source>
        <dbReference type="ARBA" id="ARBA00023157"/>
    </source>
</evidence>
<comment type="subcellular location">
    <subcellularLocation>
        <location evidence="1">Membrane</location>
        <topology evidence="1">Multi-pass membrane protein</topology>
    </subcellularLocation>
</comment>
<feature type="transmembrane region" description="Helical" evidence="12">
    <location>
        <begin position="2154"/>
        <end position="2177"/>
    </location>
</feature>
<evidence type="ECO:0000256" key="11">
    <source>
        <dbReference type="SAM" id="MobiDB-lite"/>
    </source>
</evidence>
<feature type="disulfide bond" evidence="9">
    <location>
        <begin position="2402"/>
        <end position="2415"/>
    </location>
</feature>
<dbReference type="FunFam" id="2.60.60.20:FF:000022">
    <property type="entry name" value="Uncharacterized protein"/>
    <property type="match status" value="1"/>
</dbReference>
<feature type="signal peptide" evidence="13">
    <location>
        <begin position="1"/>
        <end position="19"/>
    </location>
</feature>
<dbReference type="Gene3D" id="2.60.60.20">
    <property type="entry name" value="PLAT/LH2 domain"/>
    <property type="match status" value="1"/>
</dbReference>
<feature type="domain" description="GAIN-B" evidence="15">
    <location>
        <begin position="1623"/>
        <end position="1788"/>
    </location>
</feature>
<dbReference type="InterPro" id="IPR046338">
    <property type="entry name" value="GAIN_dom_sf"/>
</dbReference>
<feature type="transmembrane region" description="Helical" evidence="12">
    <location>
        <begin position="2778"/>
        <end position="2801"/>
    </location>
</feature>
<dbReference type="SUPFAM" id="SSF51338">
    <property type="entry name" value="Composite domain of metallo-dependent hydrolases"/>
    <property type="match status" value="1"/>
</dbReference>
<feature type="chain" id="PRO_5032519983" evidence="13">
    <location>
        <begin position="20"/>
        <end position="3469"/>
    </location>
</feature>
<sequence length="3469" mass="396596">MQIPVILVLLIVFIENSILIQIEDGITFLNRSQSKPDSDGFYHLSNYEFKCFRQLSTCSSHGWSLRFKLHLNSFKIVDRERKYLLFSTGAHEPHGDGMSIYLYQSKNTSYLEFGLKEFRNDQFAYFWQVEADLEVNKWIDVVTTIEQRTSPFGKHHQMTIFFDGYLYKETHVENYTEVFAFKYSELHPKTTVVYGNDTGLVKFDEIMYYEKILSEEEIANVPSDRVSLGCLKEIDMIHQYIIPEKYDKWQQCRAECRERRMKIALYSSTNGQCGCIQSTFELDSSFKYDTTICKCSLSQPSKTCRNNGQWHALSVSNVIDLIDSEVGLEISMADSSFLTHGRTRVQINEGVEIIVLIKNERNLASLTVYGDIEGQETANTNTNSTSNEIYITPGVVNLSWKNEGAKKVQFRADYRRMVNSEMAEYGTVYVDVVYIKTDLALQFVHLSPDNRDGDTYQNFTVQTFGSVPINCTVDFGDGNRQTNGTSRHQYYTAYFARNYTQYGQYNVTARCYNDRSSNTTKLLRTVRREKMNKKMIIYKDLMETPTASRFNLISREDYSFRHASCLYLKNMITNDKMKLIWRKKSLEIIPNEPLPVGKHLYQLECDSTPLQAYYLNIQPAVRSLDIEASQTIIKSGQSIQYSITLEPTFDLTIIFDCNSPTIPLQILHIEQVTDMSPIYVANCTYTKTGQYHPLVSAINRINLVNQSIRIDVEEPLSQFKVEIEDRHDINQLTSVTIRALERIPFEGVFTLTIVDSTSINEKNQTRTERIQLLSSNDFTEQFYMNITTYGRQTLHVRGGDYPTIREAQTTFTIGTDITTKPQVYIVNQIAFINEDFVWVDIQWINGIGFDIHIDYGNVKKVDIRYGQIMKSQINRLIKKNDGIHEIQWKRLSKQRLQVGYKFKKADTYKIDVTFTQPSSKLLTAAIKCPTVTIVNNIVEPEQTCFPEQQFSLSSLTAINNITSTSPVLLLPYTLQHNLEPIIISNCSENDFLYSFYVLSIDASQWKYSRTQRYSSSQQSFQETFLSNDCSEIGPKSTLTIEPKSLSHGYYLAVFTISLSLNPSDFRQFIQPIEIIRSDLETTFGGNETITSDGDKISLDFYSSTIDPDINEFDRRKINFTLLCYPEQMESSIFLPNTMQLGSSRPTETNAQNHNSWSIQWTDFSLVLRRSELNIQIYENHCFLSNRKQRKNTTSIDFDSKTKIFHINEQNLDFSNGTLHFLLIIRHLIDGRQLISRLEIDKQTKYVFDTIDLGALEDAMGNLDDLAATNPKKAVELIGSLADKLNEMSDNSTGGELSEDDRNAMNERMAQMRSKMLSSMDTVLESADDPNMVDKALKASTTVTANSDQMPFNNQEKGANIIEKVGNKVKNMETVDDNTVTGLATSLMDVGGNVLQAASKSVSKDKTNDPAATIANLEAELKETENEETETKVLYAPTKFYDDCDECDTLPEERWEAYRLKLEEEKKTIVAGRERASHIAKTSSNGLFTVGGVLANRSTGDEAKTIESKTMAMTFTKASPDGKSSLSAGDTSIRLPGFNDLNSGPDSSNVFTKVLESKENPYASAHGDSNVQGSVVTIILSRPDGSEMPVQNTTKPISIRLTRPVDKQPPFQIHESHGTTFRYHKMNLPENHMTLSIYVAPNSSPMDTYAVYVSYGINETLLEPPTESKFDLLFVLPNRTILSDVNLDDEYEIRHTIFMPPSVHLGNGTYIFGVKLLNASTNMNITEYNSSYIVNMYVSKCQYWNEKQFVWSSDGCEVGSSTTLKSTECLCTHLTTFGSDFYVPPNTIDFSTVFSKFKTLHENAAVFSTVLIIFGLYIIAAVWARRKDRQDLIKWTAAPLADNLPIDSYHYLITVHTGVGKESGTTSNVSFVMCGESADSGVRKLSDGKIQEFKSGSVRNFVMSVEAPLGPLLYVRVWHDNSGGKGKASWFLNMINVLDLQSGEKNHFILDNWLAVEKGDGLVDRVIPLATAKELKSFAHLFTQSVKKKFSDGHLWFSVFSRPVRSNFTRLQRISCCISLLFCTMISNAMFYRQDTQATKTKAGVLMKIGPIEFTLTQLWISFIGTLIVLPVNLIIVTLFRKAKYSQKALVTHQRQETKRRNKLNEKDEQHEKTSRFFSRSKSRLTHSKNSNEDDIERIGAIPSIEDKTRTFPHWTIYIAWGLVTLSILTCSFFIILYSLEWGAKRANEWLITMMLSFGQSILVIDPFKVFLVTAIISFLIRRPYDDDTLDFNDPFTGALVSNNNMTETDNYDIFNDTKIKDIARQRRVRLFDLRPIDSSEMSRAREQRLREIKMGEIIREIVVYVFFTMVLLFLSYQARDTNSYGLYRDTKNMFVTSDFHDVNSIRTWWDYCDNVLLKGLYAQTWYNDKNLTWREKLTTGSRVSMRVGAPRIRQLRVKENSCRVHRRVKHVIKHCRDDYNWFDDDTKDYTPKWEQVLNKTAAKMSDEMNNGSKRCRTPWCYQSSVRTKSGPMKALYKTYKGGGYVVSLGRTFEKGRSILEDLRSQNWLDQLTRAVIIDFSLYNANVNLFVSVTLSFEMTSMGSIIQDHQIKIFRLYDHIGGYGMLVYLFELLFVIFTIYSTIHEIILLVKQKRAYFDKFWNVISFITTVFSLAAIIMYGTKKTLTRLAIRSLRKSEMGEFVNFNAIGSFDEVYSYIVALITFFTMLKFLKLLRFNKRIGMLSKSLHYARQDLSSFGFVFLIFMIAYAIMGFGVFGGSLQSYKSFFTSLTTCFRMLLGEINAPDMFAVSRLYGAFYFLSFIILVFIALLSIFLTMRRTIVFLVAVTIVLVISGIVIGLVIGLQKQHNTNKNVIKQFDLFIYNTTIIDVINKQILTTKNIGIVNGTIISIDSSSSEKYILDNAKETIDGSYYIALPGFVNTHTHLWQHISKSLAPKEPLQNWTRIYRPIHYLTKDELFDVVLAASCEALLSGITTVSDYASLGFNDYGFETNAESIAAAGLNAILVWYNPSIFLHDQIKLKEIQRLKIKYQDQFDLWMGFGPLSFHSLPAIYSGILIAKQLNMSTTEHTMENIQEQRDFRNHMIDYLQQYKRFNLTNDEQILYNLTNLTSPSNVDAYEQLLRTVQQILKFDKILENDISYKKLTDVEKQMLDTFNYNRRSSPLILLDYFQILKTHLAIHSVWLQSEDIDILIRNNMSISHNPESNMYLTSGIAPIDDYLRKNILITIGTDGAASNDGINFFTAMKQMWNGYKINMMNTDISKKFDEWNIIQAATINGAKALKIDKKIGSIDIGKQADITLIATNELGLSPLRLNTLKSLLIYSANTRNVKYVVINGTIRVDNGFIKYQNQSQLAQRLTQIARDVDLRVINGKIWSEKYIITRQDLIRSYWYKYRSIRVLDTIDLIIESVENLTMCIVVSGTTFGGGTYTVIGELAKQRFPEDKLPQAFSKPISLNAGISLRITKNRSQYEYTIYLGNSTIFAQNSTTAGQLLILAVETNSEFSTICLDTTV</sequence>
<dbReference type="Pfam" id="PF20519">
    <property type="entry name" value="Polycystin_dom"/>
    <property type="match status" value="1"/>
</dbReference>
<dbReference type="InterPro" id="IPR032466">
    <property type="entry name" value="Metal_Hydrolase"/>
</dbReference>
<dbReference type="GO" id="GO:0050982">
    <property type="term" value="P:detection of mechanical stimulus"/>
    <property type="evidence" value="ECO:0007669"/>
    <property type="project" value="TreeGrafter"/>
</dbReference>
<dbReference type="GO" id="GO:0005262">
    <property type="term" value="F:calcium channel activity"/>
    <property type="evidence" value="ECO:0007669"/>
    <property type="project" value="TreeGrafter"/>
</dbReference>
<keyword evidence="7" id="KW-1015">Disulfide bond</keyword>
<comment type="caution">
    <text evidence="10">Lacks conserved residue(s) required for the propagation of feature annotation.</text>
</comment>
<dbReference type="InterPro" id="IPR046791">
    <property type="entry name" value="Polycystin_dom"/>
</dbReference>
<proteinExistence type="inferred from homology"/>
<gene>
    <name evidence="16" type="ORF">JYZ213_LOCUS16123</name>
</gene>
<protein>
    <submittedName>
        <fullName evidence="16">Uncharacterized protein</fullName>
    </submittedName>
</protein>
<dbReference type="Proteomes" id="UP000663845">
    <property type="component" value="Unassembled WGS sequence"/>
</dbReference>
<feature type="transmembrane region" description="Helical" evidence="12">
    <location>
        <begin position="2692"/>
        <end position="2714"/>
    </location>
</feature>
<dbReference type="SUPFAM" id="SSF49299">
    <property type="entry name" value="PKD domain"/>
    <property type="match status" value="1"/>
</dbReference>
<dbReference type="Pfam" id="PF01825">
    <property type="entry name" value="GPS"/>
    <property type="match status" value="1"/>
</dbReference>
<dbReference type="Gene3D" id="3.20.20.140">
    <property type="entry name" value="Metal-dependent hydrolases"/>
    <property type="match status" value="2"/>
</dbReference>